<feature type="binding site" evidence="12">
    <location>
        <position position="52"/>
    </location>
    <ligand>
        <name>ATP</name>
        <dbReference type="ChEBI" id="CHEBI:30616"/>
    </ligand>
</feature>
<keyword evidence="3" id="KW-0723">Serine/threonine-protein kinase</keyword>
<dbReference type="AlphaFoldDB" id="A0A7R9BYF8"/>
<dbReference type="InterPro" id="IPR043504">
    <property type="entry name" value="Peptidase_S1_PA_chymotrypsin"/>
</dbReference>
<feature type="domain" description="Peptidase S1" evidence="15">
    <location>
        <begin position="348"/>
        <end position="660"/>
    </location>
</feature>
<evidence type="ECO:0000256" key="13">
    <source>
        <dbReference type="SAM" id="MobiDB-lite"/>
    </source>
</evidence>
<keyword evidence="10" id="KW-0832">Ubl conjugation</keyword>
<dbReference type="InterPro" id="IPR009003">
    <property type="entry name" value="Peptidase_S1_PA"/>
</dbReference>
<comment type="cofactor">
    <cofactor evidence="1">
        <name>Mg(2+)</name>
        <dbReference type="ChEBI" id="CHEBI:18420"/>
    </cofactor>
</comment>
<organism evidence="16">
    <name type="scientific">Notodromas monacha</name>
    <dbReference type="NCBI Taxonomy" id="399045"/>
    <lineage>
        <taxon>Eukaryota</taxon>
        <taxon>Metazoa</taxon>
        <taxon>Ecdysozoa</taxon>
        <taxon>Arthropoda</taxon>
        <taxon>Crustacea</taxon>
        <taxon>Oligostraca</taxon>
        <taxon>Ostracoda</taxon>
        <taxon>Podocopa</taxon>
        <taxon>Podocopida</taxon>
        <taxon>Cypridocopina</taxon>
        <taxon>Cypridoidea</taxon>
        <taxon>Cyprididae</taxon>
        <taxon>Notodromas</taxon>
    </lineage>
</organism>
<evidence type="ECO:0000256" key="4">
    <source>
        <dbReference type="ARBA" id="ARBA00022553"/>
    </source>
</evidence>
<dbReference type="InterPro" id="IPR017441">
    <property type="entry name" value="Protein_kinase_ATP_BS"/>
</dbReference>
<keyword evidence="9" id="KW-0460">Magnesium</keyword>
<keyword evidence="17" id="KW-1185">Reference proteome</keyword>
<keyword evidence="3" id="KW-0808">Transferase</keyword>
<keyword evidence="11" id="KW-0744">Spermatogenesis</keyword>
<feature type="domain" description="Protein kinase" evidence="14">
    <location>
        <begin position="21"/>
        <end position="283"/>
    </location>
</feature>
<dbReference type="GO" id="GO:0030154">
    <property type="term" value="P:cell differentiation"/>
    <property type="evidence" value="ECO:0007669"/>
    <property type="project" value="UniProtKB-KW"/>
</dbReference>
<dbReference type="GO" id="GO:0006950">
    <property type="term" value="P:response to stress"/>
    <property type="evidence" value="ECO:0007669"/>
    <property type="project" value="UniProtKB-ARBA"/>
</dbReference>
<keyword evidence="2" id="KW-0217">Developmental protein</keyword>
<evidence type="ECO:0000259" key="15">
    <source>
        <dbReference type="PROSITE" id="PS50240"/>
    </source>
</evidence>
<keyword evidence="4" id="KW-0597">Phosphoprotein</keyword>
<dbReference type="Pfam" id="PF00089">
    <property type="entry name" value="Trypsin"/>
    <property type="match status" value="1"/>
</dbReference>
<evidence type="ECO:0000256" key="2">
    <source>
        <dbReference type="ARBA" id="ARBA00022473"/>
    </source>
</evidence>
<proteinExistence type="predicted"/>
<dbReference type="GO" id="GO:0006508">
    <property type="term" value="P:proteolysis"/>
    <property type="evidence" value="ECO:0007669"/>
    <property type="project" value="InterPro"/>
</dbReference>
<dbReference type="EMBL" id="CAJPEX010004008">
    <property type="protein sequence ID" value="CAG0922744.1"/>
    <property type="molecule type" value="Genomic_DNA"/>
</dbReference>
<dbReference type="PRINTS" id="PR00722">
    <property type="entry name" value="CHYMOTRYPSIN"/>
</dbReference>
<dbReference type="GO" id="GO:0035556">
    <property type="term" value="P:intracellular signal transduction"/>
    <property type="evidence" value="ECO:0007669"/>
    <property type="project" value="TreeGrafter"/>
</dbReference>
<sequence>MANSSRSTTSADERALQRRGYILGGKIGQGSYAKVRSCTYVVDSRQEILACKIIDRSKAPSDFLGKFFPRELDIITWLDHPHVIRVHSILERQERVFIFMQYCENGDLLDYVRDHGVIKEPQARVWFKQMYAGLSYLHSRNIAHRDLKCENVLLTRHWNVKLGDFGFARAVVDQDGRRVLSETYCGSAAYAAPEVVRGNPYNPKMSDIWSLGVILYIMVNAAMPFDDSNLKKMLKDQQSRNWHLRSKVRDKLGPEIKEMLNQILEPDVTRRITIDRIGRHVWLQNHLSFPRTDSPENRDVLMDIVPEDVGTQSSRNKGDHKRSPESCNSKQVMESLVRGRESFFDITAVSGLEKVEYDNPLEDTCYAGFADEKRTFDQMQNRSGYEFMARLEMWHLGRLGPLVCGGAIISENWVLTSARCAIDEATGIPARTIEVTVGDLNSRQEEPGEQKRNGTAKVHPLFDRQTLEYDLALIELSLPLVFGNSSGSVGPVTISSKSSQDSVPGQQVEAIGWGQIDSSVPVMPTGLRAAEMQVYSTDNCRKDWEDVEIKNLTGIIPKIGFYHVCLTGPDKGQQIRSDVDQQQSATGICTGDIGGPIVTREGNKTFLIGISSFMKIAPMQRKGLPLPVDVCVKKYPDVAIKKKEGKVVFLVGKILASDWLILLESKTMLCIVLQFLWDLFFGAGGLADAKDQFLRCSR</sequence>
<evidence type="ECO:0000256" key="9">
    <source>
        <dbReference type="ARBA" id="ARBA00022842"/>
    </source>
</evidence>
<dbReference type="PROSITE" id="PS50011">
    <property type="entry name" value="PROTEIN_KINASE_DOM"/>
    <property type="match status" value="1"/>
</dbReference>
<evidence type="ECO:0000313" key="16">
    <source>
        <dbReference type="EMBL" id="CAD7282592.1"/>
    </source>
</evidence>
<dbReference type="InterPro" id="IPR008271">
    <property type="entry name" value="Ser/Thr_kinase_AS"/>
</dbReference>
<dbReference type="SMART" id="SM00220">
    <property type="entry name" value="S_TKc"/>
    <property type="match status" value="1"/>
</dbReference>
<dbReference type="EMBL" id="OA886045">
    <property type="protein sequence ID" value="CAD7282592.1"/>
    <property type="molecule type" value="Genomic_DNA"/>
</dbReference>
<evidence type="ECO:0000256" key="8">
    <source>
        <dbReference type="ARBA" id="ARBA00022840"/>
    </source>
</evidence>
<dbReference type="PANTHER" id="PTHR24346:SF102">
    <property type="entry name" value="TESTIS-SPECIFIC SERINE_THREONINE-PROTEIN KINASE 1"/>
    <property type="match status" value="1"/>
</dbReference>
<dbReference type="InterPro" id="IPR001314">
    <property type="entry name" value="Peptidase_S1A"/>
</dbReference>
<dbReference type="SUPFAM" id="SSF50494">
    <property type="entry name" value="Trypsin-like serine proteases"/>
    <property type="match status" value="1"/>
</dbReference>
<dbReference type="GO" id="GO:0050321">
    <property type="term" value="F:tau-protein kinase activity"/>
    <property type="evidence" value="ECO:0007669"/>
    <property type="project" value="TreeGrafter"/>
</dbReference>
<feature type="non-terminal residue" evidence="16">
    <location>
        <position position="1"/>
    </location>
</feature>
<protein>
    <submittedName>
        <fullName evidence="16">Uncharacterized protein</fullName>
    </submittedName>
</protein>
<dbReference type="GO" id="GO:0007283">
    <property type="term" value="P:spermatogenesis"/>
    <property type="evidence" value="ECO:0007669"/>
    <property type="project" value="UniProtKB-KW"/>
</dbReference>
<dbReference type="Gene3D" id="2.40.10.10">
    <property type="entry name" value="Trypsin-like serine proteases"/>
    <property type="match status" value="1"/>
</dbReference>
<dbReference type="SMART" id="SM00020">
    <property type="entry name" value="Tryp_SPc"/>
    <property type="match status" value="1"/>
</dbReference>
<accession>A0A7R9BYF8</accession>
<dbReference type="CDD" id="cd14080">
    <property type="entry name" value="STKc_TSSK-like"/>
    <property type="match status" value="1"/>
</dbReference>
<evidence type="ECO:0000256" key="3">
    <source>
        <dbReference type="ARBA" id="ARBA00022527"/>
    </source>
</evidence>
<keyword evidence="5" id="KW-0479">Metal-binding</keyword>
<name>A0A7R9BYF8_9CRUS</name>
<dbReference type="PROSITE" id="PS00107">
    <property type="entry name" value="PROTEIN_KINASE_ATP"/>
    <property type="match status" value="1"/>
</dbReference>
<evidence type="ECO:0000256" key="11">
    <source>
        <dbReference type="ARBA" id="ARBA00022871"/>
    </source>
</evidence>
<dbReference type="PRINTS" id="PR00109">
    <property type="entry name" value="TYRKINASE"/>
</dbReference>
<dbReference type="GO" id="GO:0000287">
    <property type="term" value="F:magnesium ion binding"/>
    <property type="evidence" value="ECO:0007669"/>
    <property type="project" value="UniProtKB-ARBA"/>
</dbReference>
<dbReference type="PROSITE" id="PS50240">
    <property type="entry name" value="TRYPSIN_DOM"/>
    <property type="match status" value="1"/>
</dbReference>
<evidence type="ECO:0000259" key="14">
    <source>
        <dbReference type="PROSITE" id="PS50011"/>
    </source>
</evidence>
<dbReference type="GO" id="GO:0005524">
    <property type="term" value="F:ATP binding"/>
    <property type="evidence" value="ECO:0007669"/>
    <property type="project" value="UniProtKB-UniRule"/>
</dbReference>
<evidence type="ECO:0000256" key="10">
    <source>
        <dbReference type="ARBA" id="ARBA00022843"/>
    </source>
</evidence>
<dbReference type="InterPro" id="IPR000719">
    <property type="entry name" value="Prot_kinase_dom"/>
</dbReference>
<dbReference type="OrthoDB" id="541276at2759"/>
<dbReference type="InterPro" id="IPR001245">
    <property type="entry name" value="Ser-Thr/Tyr_kinase_cat_dom"/>
</dbReference>
<feature type="region of interest" description="Disordered" evidence="13">
    <location>
        <begin position="308"/>
        <end position="330"/>
    </location>
</feature>
<dbReference type="GO" id="GO:0004252">
    <property type="term" value="F:serine-type endopeptidase activity"/>
    <property type="evidence" value="ECO:0007669"/>
    <property type="project" value="InterPro"/>
</dbReference>
<dbReference type="InterPro" id="IPR001254">
    <property type="entry name" value="Trypsin_dom"/>
</dbReference>
<dbReference type="PROSITE" id="PS00108">
    <property type="entry name" value="PROTEIN_KINASE_ST"/>
    <property type="match status" value="1"/>
</dbReference>
<evidence type="ECO:0000256" key="12">
    <source>
        <dbReference type="PROSITE-ProRule" id="PRU10141"/>
    </source>
</evidence>
<dbReference type="GO" id="GO:0005737">
    <property type="term" value="C:cytoplasm"/>
    <property type="evidence" value="ECO:0007669"/>
    <property type="project" value="TreeGrafter"/>
</dbReference>
<keyword evidence="7" id="KW-0221">Differentiation</keyword>
<evidence type="ECO:0000313" key="17">
    <source>
        <dbReference type="Proteomes" id="UP000678499"/>
    </source>
</evidence>
<evidence type="ECO:0000256" key="1">
    <source>
        <dbReference type="ARBA" id="ARBA00001946"/>
    </source>
</evidence>
<dbReference type="CDD" id="cd00190">
    <property type="entry name" value="Tryp_SPc"/>
    <property type="match status" value="1"/>
</dbReference>
<dbReference type="InterPro" id="IPR011009">
    <property type="entry name" value="Kinase-like_dom_sf"/>
</dbReference>
<keyword evidence="3" id="KW-0418">Kinase</keyword>
<keyword evidence="8 12" id="KW-0067">ATP-binding</keyword>
<dbReference type="Proteomes" id="UP000678499">
    <property type="component" value="Unassembled WGS sequence"/>
</dbReference>
<evidence type="ECO:0000256" key="6">
    <source>
        <dbReference type="ARBA" id="ARBA00022741"/>
    </source>
</evidence>
<dbReference type="Pfam" id="PF00069">
    <property type="entry name" value="Pkinase"/>
    <property type="match status" value="1"/>
</dbReference>
<dbReference type="GO" id="GO:0000226">
    <property type="term" value="P:microtubule cytoskeleton organization"/>
    <property type="evidence" value="ECO:0007669"/>
    <property type="project" value="TreeGrafter"/>
</dbReference>
<keyword evidence="6 12" id="KW-0547">Nucleotide-binding</keyword>
<dbReference type="PANTHER" id="PTHR24346">
    <property type="entry name" value="MAP/MICROTUBULE AFFINITY-REGULATING KINASE"/>
    <property type="match status" value="1"/>
</dbReference>
<evidence type="ECO:0000256" key="5">
    <source>
        <dbReference type="ARBA" id="ARBA00022723"/>
    </source>
</evidence>
<dbReference type="Gene3D" id="1.10.510.10">
    <property type="entry name" value="Transferase(Phosphotransferase) domain 1"/>
    <property type="match status" value="1"/>
</dbReference>
<reference evidence="16" key="1">
    <citation type="submission" date="2020-11" db="EMBL/GenBank/DDBJ databases">
        <authorList>
            <person name="Tran Van P."/>
        </authorList>
    </citation>
    <scope>NUCLEOTIDE SEQUENCE</scope>
</reference>
<dbReference type="SUPFAM" id="SSF56112">
    <property type="entry name" value="Protein kinase-like (PK-like)"/>
    <property type="match status" value="1"/>
</dbReference>
<gene>
    <name evidence="16" type="ORF">NMOB1V02_LOCUS10214</name>
</gene>
<dbReference type="FunFam" id="1.10.510.10:FF:000943">
    <property type="entry name" value="testis-specific serine/threonine-protein kinase 1"/>
    <property type="match status" value="1"/>
</dbReference>
<evidence type="ECO:0000256" key="7">
    <source>
        <dbReference type="ARBA" id="ARBA00022782"/>
    </source>
</evidence>